<comment type="function">
    <text evidence="13">ADP:ATP antiporter that mediates import of ADP into the mitochondrial matrix for ATP synthesis, and export of ATP out to fuel the cell. Cycles between the cytoplasmic-open state (c-state) and the matrix-open state (m-state): operates by the alternating access mechanism with a single substrate-binding site intermittently exposed to either the cytosolic (c-state) or matrix (m-state) side of the inner mitochondrial membrane.</text>
</comment>
<keyword evidence="4 15" id="KW-0813">Transport</keyword>
<evidence type="ECO:0000256" key="8">
    <source>
        <dbReference type="ARBA" id="ARBA00022792"/>
    </source>
</evidence>
<feature type="non-terminal residue" evidence="17">
    <location>
        <position position="108"/>
    </location>
</feature>
<evidence type="ECO:0000256" key="15">
    <source>
        <dbReference type="RuleBase" id="RU000488"/>
    </source>
</evidence>
<dbReference type="GO" id="GO:0140021">
    <property type="term" value="P:mitochondrial ADP transmembrane transport"/>
    <property type="evidence" value="ECO:0007669"/>
    <property type="project" value="InterPro"/>
</dbReference>
<dbReference type="InterPro" id="IPR002067">
    <property type="entry name" value="MCP"/>
</dbReference>
<evidence type="ECO:0000256" key="13">
    <source>
        <dbReference type="ARBA" id="ARBA00045250"/>
    </source>
</evidence>
<dbReference type="InterPro" id="IPR023395">
    <property type="entry name" value="MCP_dom_sf"/>
</dbReference>
<reference evidence="17 18" key="1">
    <citation type="submission" date="2014-04" db="EMBL/GenBank/DDBJ databases">
        <authorList>
            <consortium name="DOE Joint Genome Institute"/>
            <person name="Kuo A."/>
            <person name="Tarkka M."/>
            <person name="Buscot F."/>
            <person name="Kohler A."/>
            <person name="Nagy L.G."/>
            <person name="Floudas D."/>
            <person name="Copeland A."/>
            <person name="Barry K.W."/>
            <person name="Cichocki N."/>
            <person name="Veneault-Fourrey C."/>
            <person name="LaButti K."/>
            <person name="Lindquist E.A."/>
            <person name="Lipzen A."/>
            <person name="Lundell T."/>
            <person name="Morin E."/>
            <person name="Murat C."/>
            <person name="Sun H."/>
            <person name="Tunlid A."/>
            <person name="Henrissat B."/>
            <person name="Grigoriev I.V."/>
            <person name="Hibbett D.S."/>
            <person name="Martin F."/>
            <person name="Nordberg H.P."/>
            <person name="Cantor M.N."/>
            <person name="Hua S.X."/>
        </authorList>
    </citation>
    <scope>NUCLEOTIDE SEQUENCE [LARGE SCALE GENOMIC DNA]</scope>
    <source>
        <strain evidence="17 18">F 1598</strain>
    </source>
</reference>
<dbReference type="GO" id="GO:0005471">
    <property type="term" value="F:ATP:ADP antiporter activity"/>
    <property type="evidence" value="ECO:0007669"/>
    <property type="project" value="UniProtKB-UniRule"/>
</dbReference>
<sequence>MSNAKPVGKPTNATAFFVDFMMGGTAAAISKTAAAPIERVKLLIQNQGAMINAGRLDRPYSGIKDCFKRTYVDEGVKSFWRGNGTNVLRYFPTQALNFAFKDYFKKMF</sequence>
<dbReference type="InParanoid" id="A0A0C3F4D4"/>
<keyword evidence="11 14" id="KW-0472">Membrane</keyword>
<dbReference type="EMBL" id="KN833054">
    <property type="protein sequence ID" value="KIM74914.1"/>
    <property type="molecule type" value="Genomic_DNA"/>
</dbReference>
<comment type="subcellular location">
    <subcellularLocation>
        <location evidence="16">Membrane</location>
        <topology evidence="16">Multi-pass membrane protein</topology>
    </subcellularLocation>
    <subcellularLocation>
        <location evidence="1">Mitochondrion inner membrane</location>
        <topology evidence="1">Multi-pass membrane protein</topology>
    </subcellularLocation>
</comment>
<feature type="repeat" description="Solcar" evidence="14">
    <location>
        <begin position="14"/>
        <end position="107"/>
    </location>
</feature>
<dbReference type="GO" id="GO:1990544">
    <property type="term" value="P:mitochondrial ATP transmembrane transport"/>
    <property type="evidence" value="ECO:0007669"/>
    <property type="project" value="InterPro"/>
</dbReference>
<evidence type="ECO:0000256" key="4">
    <source>
        <dbReference type="ARBA" id="ARBA00022448"/>
    </source>
</evidence>
<evidence type="ECO:0000256" key="7">
    <source>
        <dbReference type="ARBA" id="ARBA00022737"/>
    </source>
</evidence>
<evidence type="ECO:0000256" key="2">
    <source>
        <dbReference type="ARBA" id="ARBA00006375"/>
    </source>
</evidence>
<proteinExistence type="inferred from homology"/>
<dbReference type="SUPFAM" id="SSF103506">
    <property type="entry name" value="Mitochondrial carrier"/>
    <property type="match status" value="1"/>
</dbReference>
<dbReference type="Pfam" id="PF00153">
    <property type="entry name" value="Mito_carr"/>
    <property type="match status" value="1"/>
</dbReference>
<evidence type="ECO:0000256" key="14">
    <source>
        <dbReference type="PROSITE-ProRule" id="PRU00282"/>
    </source>
</evidence>
<keyword evidence="5" id="KW-0050">Antiport</keyword>
<dbReference type="InterPro" id="IPR018108">
    <property type="entry name" value="MCP_transmembrane"/>
</dbReference>
<dbReference type="PRINTS" id="PR00926">
    <property type="entry name" value="MITOCARRIER"/>
</dbReference>
<dbReference type="AlphaFoldDB" id="A0A0C3F4D4"/>
<dbReference type="PANTHER" id="PTHR45635:SF14">
    <property type="entry name" value="ADP_ATP TRANSLOCASE"/>
    <property type="match status" value="1"/>
</dbReference>
<dbReference type="InterPro" id="IPR002113">
    <property type="entry name" value="ADT_euk_type"/>
</dbReference>
<dbReference type="PROSITE" id="PS50920">
    <property type="entry name" value="SOLCAR"/>
    <property type="match status" value="1"/>
</dbReference>
<evidence type="ECO:0000256" key="9">
    <source>
        <dbReference type="ARBA" id="ARBA00022989"/>
    </source>
</evidence>
<keyword evidence="9" id="KW-1133">Transmembrane helix</keyword>
<dbReference type="OrthoDB" id="270584at2759"/>
<dbReference type="PRINTS" id="PR00927">
    <property type="entry name" value="ADPTRNSLCASE"/>
</dbReference>
<dbReference type="PANTHER" id="PTHR45635">
    <property type="entry name" value="ADP,ATP CARRIER PROTEIN 1-RELATED-RELATED"/>
    <property type="match status" value="1"/>
</dbReference>
<comment type="similarity">
    <text evidence="2 15">Belongs to the mitochondrial carrier (TC 2.A.29) family.</text>
</comment>
<name>A0A0C3F4D4_PILCF</name>
<organism evidence="17 18">
    <name type="scientific">Piloderma croceum (strain F 1598)</name>
    <dbReference type="NCBI Taxonomy" id="765440"/>
    <lineage>
        <taxon>Eukaryota</taxon>
        <taxon>Fungi</taxon>
        <taxon>Dikarya</taxon>
        <taxon>Basidiomycota</taxon>
        <taxon>Agaricomycotina</taxon>
        <taxon>Agaricomycetes</taxon>
        <taxon>Agaricomycetidae</taxon>
        <taxon>Atheliales</taxon>
        <taxon>Atheliaceae</taxon>
        <taxon>Piloderma</taxon>
    </lineage>
</organism>
<evidence type="ECO:0000256" key="11">
    <source>
        <dbReference type="ARBA" id="ARBA00023136"/>
    </source>
</evidence>
<comment type="function">
    <text evidence="16">Catalyzes the exchange of ADP and ATP across the membrane.</text>
</comment>
<keyword evidence="6 14" id="KW-0812">Transmembrane</keyword>
<reference evidence="18" key="2">
    <citation type="submission" date="2015-01" db="EMBL/GenBank/DDBJ databases">
        <title>Evolutionary Origins and Diversification of the Mycorrhizal Mutualists.</title>
        <authorList>
            <consortium name="DOE Joint Genome Institute"/>
            <consortium name="Mycorrhizal Genomics Consortium"/>
            <person name="Kohler A."/>
            <person name="Kuo A."/>
            <person name="Nagy L.G."/>
            <person name="Floudas D."/>
            <person name="Copeland A."/>
            <person name="Barry K.W."/>
            <person name="Cichocki N."/>
            <person name="Veneault-Fourrey C."/>
            <person name="LaButti K."/>
            <person name="Lindquist E.A."/>
            <person name="Lipzen A."/>
            <person name="Lundell T."/>
            <person name="Morin E."/>
            <person name="Murat C."/>
            <person name="Riley R."/>
            <person name="Ohm R."/>
            <person name="Sun H."/>
            <person name="Tunlid A."/>
            <person name="Henrissat B."/>
            <person name="Grigoriev I.V."/>
            <person name="Hibbett D.S."/>
            <person name="Martin F."/>
        </authorList>
    </citation>
    <scope>NUCLEOTIDE SEQUENCE [LARGE SCALE GENOMIC DNA]</scope>
    <source>
        <strain evidence="18">F 1598</strain>
    </source>
</reference>
<keyword evidence="7" id="KW-0677">Repeat</keyword>
<dbReference type="Gene3D" id="1.50.40.10">
    <property type="entry name" value="Mitochondrial carrier domain"/>
    <property type="match status" value="1"/>
</dbReference>
<evidence type="ECO:0000313" key="18">
    <source>
        <dbReference type="Proteomes" id="UP000054166"/>
    </source>
</evidence>
<protein>
    <recommendedName>
        <fullName evidence="16">ADP/ATP translocase</fullName>
    </recommendedName>
    <alternativeName>
        <fullName evidence="16">ADP,ATP carrier protein</fullName>
    </alternativeName>
</protein>
<evidence type="ECO:0000256" key="6">
    <source>
        <dbReference type="ARBA" id="ARBA00022692"/>
    </source>
</evidence>
<keyword evidence="18" id="KW-1185">Reference proteome</keyword>
<gene>
    <name evidence="17" type="ORF">PILCRDRAFT_693258</name>
</gene>
<dbReference type="HOGENOM" id="CLU_015166_13_1_1"/>
<keyword evidence="10" id="KW-0496">Mitochondrion</keyword>
<keyword evidence="8" id="KW-0999">Mitochondrion inner membrane</keyword>
<comment type="catalytic activity">
    <reaction evidence="12">
        <text>ADP(in) + ATP(out) = ADP(out) + ATP(in)</text>
        <dbReference type="Rhea" id="RHEA:34999"/>
        <dbReference type="ChEBI" id="CHEBI:30616"/>
        <dbReference type="ChEBI" id="CHEBI:456216"/>
    </reaction>
    <physiologicalReaction direction="left-to-right" evidence="12">
        <dbReference type="Rhea" id="RHEA:35000"/>
    </physiologicalReaction>
</comment>
<evidence type="ECO:0000256" key="10">
    <source>
        <dbReference type="ARBA" id="ARBA00023128"/>
    </source>
</evidence>
<evidence type="ECO:0000256" key="16">
    <source>
        <dbReference type="RuleBase" id="RU368008"/>
    </source>
</evidence>
<evidence type="ECO:0000256" key="12">
    <source>
        <dbReference type="ARBA" id="ARBA00024143"/>
    </source>
</evidence>
<comment type="subunit">
    <text evidence="3 16">Monomer.</text>
</comment>
<dbReference type="Proteomes" id="UP000054166">
    <property type="component" value="Unassembled WGS sequence"/>
</dbReference>
<dbReference type="STRING" id="765440.A0A0C3F4D4"/>
<evidence type="ECO:0000256" key="1">
    <source>
        <dbReference type="ARBA" id="ARBA00004448"/>
    </source>
</evidence>
<evidence type="ECO:0000256" key="5">
    <source>
        <dbReference type="ARBA" id="ARBA00022449"/>
    </source>
</evidence>
<accession>A0A0C3F4D4</accession>
<dbReference type="GO" id="GO:0005743">
    <property type="term" value="C:mitochondrial inner membrane"/>
    <property type="evidence" value="ECO:0007669"/>
    <property type="project" value="UniProtKB-SubCell"/>
</dbReference>
<evidence type="ECO:0000313" key="17">
    <source>
        <dbReference type="EMBL" id="KIM74914.1"/>
    </source>
</evidence>
<evidence type="ECO:0000256" key="3">
    <source>
        <dbReference type="ARBA" id="ARBA00011245"/>
    </source>
</evidence>